<name>A0A1G9QVR1_9FLAO</name>
<dbReference type="Pfam" id="PF10282">
    <property type="entry name" value="Lactonase"/>
    <property type="match status" value="1"/>
</dbReference>
<gene>
    <name evidence="4" type="ORF">SAMN04488514_105232</name>
</gene>
<keyword evidence="3" id="KW-0472">Membrane</keyword>
<evidence type="ECO:0000313" key="5">
    <source>
        <dbReference type="Proteomes" id="UP000199440"/>
    </source>
</evidence>
<dbReference type="InterPro" id="IPR015943">
    <property type="entry name" value="WD40/YVTN_repeat-like_dom_sf"/>
</dbReference>
<dbReference type="Gene3D" id="2.130.10.10">
    <property type="entry name" value="YVTN repeat-like/Quinoprotein amine dehydrogenase"/>
    <property type="match status" value="1"/>
</dbReference>
<reference evidence="4 5" key="1">
    <citation type="submission" date="2016-10" db="EMBL/GenBank/DDBJ databases">
        <authorList>
            <person name="de Groot N.N."/>
        </authorList>
    </citation>
    <scope>NUCLEOTIDE SEQUENCE [LARGE SCALE GENOMIC DNA]</scope>
    <source>
        <strain evidence="4 5">DSM 19886</strain>
    </source>
</reference>
<evidence type="ECO:0000256" key="3">
    <source>
        <dbReference type="SAM" id="Phobius"/>
    </source>
</evidence>
<keyword evidence="3" id="KW-0812">Transmembrane</keyword>
<protein>
    <submittedName>
        <fullName evidence="4">6-phosphogluconolactonase</fullName>
    </submittedName>
</protein>
<evidence type="ECO:0000256" key="2">
    <source>
        <dbReference type="ARBA" id="ARBA00022526"/>
    </source>
</evidence>
<keyword evidence="3" id="KW-1133">Transmembrane helix</keyword>
<evidence type="ECO:0000313" key="4">
    <source>
        <dbReference type="EMBL" id="SDM15106.1"/>
    </source>
</evidence>
<dbReference type="InterPro" id="IPR019405">
    <property type="entry name" value="Lactonase_7-beta_prop"/>
</dbReference>
<dbReference type="InterPro" id="IPR050282">
    <property type="entry name" value="Cycloisomerase_2"/>
</dbReference>
<dbReference type="PANTHER" id="PTHR30344:SF1">
    <property type="entry name" value="6-PHOSPHOGLUCONOLACTONASE"/>
    <property type="match status" value="1"/>
</dbReference>
<feature type="transmembrane region" description="Helical" evidence="3">
    <location>
        <begin position="6"/>
        <end position="24"/>
    </location>
</feature>
<keyword evidence="2" id="KW-0313">Glucose metabolism</keyword>
<dbReference type="SUPFAM" id="SSF51004">
    <property type="entry name" value="C-terminal (heme d1) domain of cytochrome cd1-nitrite reductase"/>
    <property type="match status" value="1"/>
</dbReference>
<keyword evidence="2" id="KW-0119">Carbohydrate metabolism</keyword>
<dbReference type="GO" id="GO:0017057">
    <property type="term" value="F:6-phosphogluconolactonase activity"/>
    <property type="evidence" value="ECO:0007669"/>
    <property type="project" value="TreeGrafter"/>
</dbReference>
<dbReference type="PANTHER" id="PTHR30344">
    <property type="entry name" value="6-PHOSPHOGLUCONOLACTONASE-RELATED"/>
    <property type="match status" value="1"/>
</dbReference>
<dbReference type="FunFam" id="2.130.10.10:FF:000306">
    <property type="entry name" value="3-carboxymuconate cyclase"/>
    <property type="match status" value="1"/>
</dbReference>
<dbReference type="STRING" id="192904.SAMN04488514_105232"/>
<dbReference type="PROSITE" id="PS51257">
    <property type="entry name" value="PROKAR_LIPOPROTEIN"/>
    <property type="match status" value="1"/>
</dbReference>
<organism evidence="4 5">
    <name type="scientific">Kriegella aquimaris</name>
    <dbReference type="NCBI Taxonomy" id="192904"/>
    <lineage>
        <taxon>Bacteria</taxon>
        <taxon>Pseudomonadati</taxon>
        <taxon>Bacteroidota</taxon>
        <taxon>Flavobacteriia</taxon>
        <taxon>Flavobacteriales</taxon>
        <taxon>Flavobacteriaceae</taxon>
        <taxon>Kriegella</taxon>
    </lineage>
</organism>
<dbReference type="AlphaFoldDB" id="A0A1G9QVR1"/>
<proteinExistence type="inferred from homology"/>
<dbReference type="RefSeq" id="WP_176801384.1">
    <property type="nucleotide sequence ID" value="NZ_FNGV01000005.1"/>
</dbReference>
<comment type="similarity">
    <text evidence="1">Belongs to the cycloisomerase 2 family.</text>
</comment>
<keyword evidence="5" id="KW-1185">Reference proteome</keyword>
<accession>A0A1G9QVR1</accession>
<dbReference type="GO" id="GO:0005829">
    <property type="term" value="C:cytosol"/>
    <property type="evidence" value="ECO:0007669"/>
    <property type="project" value="TreeGrafter"/>
</dbReference>
<dbReference type="InterPro" id="IPR011048">
    <property type="entry name" value="Haem_d1_sf"/>
</dbReference>
<evidence type="ECO:0000256" key="1">
    <source>
        <dbReference type="ARBA" id="ARBA00005564"/>
    </source>
</evidence>
<dbReference type="GO" id="GO:0006006">
    <property type="term" value="P:glucose metabolic process"/>
    <property type="evidence" value="ECO:0007669"/>
    <property type="project" value="UniProtKB-KW"/>
</dbReference>
<sequence length="388" mass="43075">MTYRTTFKYISILSIFLFAIGMGCKEKKEAKIETTEMKIEKPMGLEILIGTYTKEESQGIYKAYFDESTGTLSKPQLLVETENPTFLYQSQNKERVFAVNEVKEGKAISFSWNEDRTRLNPISEQLTGGSGPCHITLNNAQNFVAIANYGSGTFTLLKTNEDGDFLGEAKVRNHQGSGPVMPAQKSAHAHYSAFDDNDKYVYVVDLGIDKVLSYTIDNNGKLGNEQTALQMDPGDGPRHMAFHPTKKNMAFIINEHSNSVVSVSINHETGTFTRIDKKSTIPKNFTEPSFCADMHLSADGKFLYGSNRGHNSIVVFSVSDEGKLDLIDTVSVEGDWPRNFTLSPNGQYMLVANQKSNNITVFKIDAKTGIPSYTGQQIALSMPVCLKF</sequence>
<dbReference type="EMBL" id="FNGV01000005">
    <property type="protein sequence ID" value="SDM15106.1"/>
    <property type="molecule type" value="Genomic_DNA"/>
</dbReference>
<dbReference type="Proteomes" id="UP000199440">
    <property type="component" value="Unassembled WGS sequence"/>
</dbReference>